<dbReference type="InterPro" id="IPR001107">
    <property type="entry name" value="Band_7"/>
</dbReference>
<sequence>MTEVLGPFAAILTAIMIVVAVTLSLRRRVIVYAWETALLYRGGVFERTLDPGTHHYADLRQRVRIVRLPAHAQRSNFGPLDVLSADRFAFRLHLSVTWTIVDPRTAWEAQEVPESTSYTVAPLQERVAAAALAATGALQLDDLLGAPVALGDAVRAILATGATSFAFEAVAVTRMELPPETRRMLTEVERARRSGLAALERARSEQAALRSLANAARLVRDNPELAQLRLLQTIEDAKGPTTIVVGDPRAVPPS</sequence>
<dbReference type="InterPro" id="IPR001972">
    <property type="entry name" value="Stomatin_HflK_fam"/>
</dbReference>
<evidence type="ECO:0000256" key="3">
    <source>
        <dbReference type="SAM" id="Phobius"/>
    </source>
</evidence>
<keyword evidence="5" id="KW-0378">Hydrolase</keyword>
<evidence type="ECO:0000313" key="5">
    <source>
        <dbReference type="EMBL" id="SOB80330.1"/>
    </source>
</evidence>
<dbReference type="AlphaFoldDB" id="A0A285QEH4"/>
<proteinExistence type="inferred from homology"/>
<comment type="subcellular location">
    <subcellularLocation>
        <location evidence="1">Membrane</location>
        <topology evidence="1">Single-pass membrane protein</topology>
    </subcellularLocation>
</comment>
<gene>
    <name evidence="5" type="ORF">SAMN06297144_1005</name>
</gene>
<dbReference type="Proteomes" id="UP000219494">
    <property type="component" value="Unassembled WGS sequence"/>
</dbReference>
<keyword evidence="3" id="KW-0812">Transmembrane</keyword>
<dbReference type="PANTHER" id="PTHR10264">
    <property type="entry name" value="BAND 7 PROTEIN-RELATED"/>
    <property type="match status" value="1"/>
</dbReference>
<accession>A0A285QEH4</accession>
<dbReference type="PRINTS" id="PR00721">
    <property type="entry name" value="STOMATIN"/>
</dbReference>
<dbReference type="InterPro" id="IPR043202">
    <property type="entry name" value="Band-7_stomatin-like"/>
</dbReference>
<dbReference type="GO" id="GO:0005886">
    <property type="term" value="C:plasma membrane"/>
    <property type="evidence" value="ECO:0007669"/>
    <property type="project" value="InterPro"/>
</dbReference>
<reference evidence="5 6" key="1">
    <citation type="submission" date="2017-07" db="EMBL/GenBank/DDBJ databases">
        <authorList>
            <person name="Sun Z.S."/>
            <person name="Albrecht U."/>
            <person name="Echele G."/>
            <person name="Lee C.C."/>
        </authorList>
    </citation>
    <scope>NUCLEOTIDE SEQUENCE [LARGE SCALE GENOMIC DNA]</scope>
    <source>
        <strain evidence="5 6">CGMCC 1.12672</strain>
    </source>
</reference>
<protein>
    <submittedName>
        <fullName evidence="5">Regulator of protease activity HflC, stomatin/prohibitin superfamily</fullName>
    </submittedName>
</protein>
<dbReference type="Pfam" id="PF01145">
    <property type="entry name" value="Band_7"/>
    <property type="match status" value="1"/>
</dbReference>
<keyword evidence="3" id="KW-0472">Membrane</keyword>
<comment type="similarity">
    <text evidence="2">Belongs to the band 7/mec-2 family.</text>
</comment>
<dbReference type="EMBL" id="OBMI01000001">
    <property type="protein sequence ID" value="SOB80330.1"/>
    <property type="molecule type" value="Genomic_DNA"/>
</dbReference>
<dbReference type="GO" id="GO:0008233">
    <property type="term" value="F:peptidase activity"/>
    <property type="evidence" value="ECO:0007669"/>
    <property type="project" value="UniProtKB-KW"/>
</dbReference>
<feature type="domain" description="Band 7" evidence="4">
    <location>
        <begin position="31"/>
        <end position="205"/>
    </location>
</feature>
<dbReference type="InterPro" id="IPR036013">
    <property type="entry name" value="Band_7/SPFH_dom_sf"/>
</dbReference>
<name>A0A285QEH4_9SPHN</name>
<evidence type="ECO:0000256" key="1">
    <source>
        <dbReference type="ARBA" id="ARBA00004167"/>
    </source>
</evidence>
<keyword evidence="6" id="KW-1185">Reference proteome</keyword>
<feature type="transmembrane region" description="Helical" evidence="3">
    <location>
        <begin position="6"/>
        <end position="25"/>
    </location>
</feature>
<keyword evidence="5" id="KW-0645">Protease</keyword>
<evidence type="ECO:0000259" key="4">
    <source>
        <dbReference type="Pfam" id="PF01145"/>
    </source>
</evidence>
<organism evidence="5 6">
    <name type="scientific">Sphingomonas guangdongensis</name>
    <dbReference type="NCBI Taxonomy" id="1141890"/>
    <lineage>
        <taxon>Bacteria</taxon>
        <taxon>Pseudomonadati</taxon>
        <taxon>Pseudomonadota</taxon>
        <taxon>Alphaproteobacteria</taxon>
        <taxon>Sphingomonadales</taxon>
        <taxon>Sphingomonadaceae</taxon>
        <taxon>Sphingomonas</taxon>
    </lineage>
</organism>
<dbReference type="OrthoDB" id="5501731at2"/>
<evidence type="ECO:0000313" key="6">
    <source>
        <dbReference type="Proteomes" id="UP000219494"/>
    </source>
</evidence>
<dbReference type="GO" id="GO:0006508">
    <property type="term" value="P:proteolysis"/>
    <property type="evidence" value="ECO:0007669"/>
    <property type="project" value="UniProtKB-KW"/>
</dbReference>
<keyword evidence="3" id="KW-1133">Transmembrane helix</keyword>
<dbReference type="PANTHER" id="PTHR10264:SF83">
    <property type="entry name" value="BLL5629 PROTEIN"/>
    <property type="match status" value="1"/>
</dbReference>
<dbReference type="Gene3D" id="3.30.479.30">
    <property type="entry name" value="Band 7 domain"/>
    <property type="match status" value="1"/>
</dbReference>
<evidence type="ECO:0000256" key="2">
    <source>
        <dbReference type="ARBA" id="ARBA00008164"/>
    </source>
</evidence>